<reference evidence="7 8" key="1">
    <citation type="submission" date="2019-02" db="EMBL/GenBank/DDBJ databases">
        <title>Genome sequencing of the rare red list fungi Phellinidium pouzarii.</title>
        <authorList>
            <person name="Buettner E."/>
            <person name="Kellner H."/>
        </authorList>
    </citation>
    <scope>NUCLEOTIDE SEQUENCE [LARGE SCALE GENOMIC DNA]</scope>
    <source>
        <strain evidence="7 8">DSM 108285</strain>
    </source>
</reference>
<dbReference type="Proteomes" id="UP000308199">
    <property type="component" value="Unassembled WGS sequence"/>
</dbReference>
<keyword evidence="8" id="KW-1185">Reference proteome</keyword>
<evidence type="ECO:0000259" key="4">
    <source>
        <dbReference type="Pfam" id="PF11715"/>
    </source>
</evidence>
<sequence>MDAHTLVSHTHISSIFASTAHVTTHAVPTSRRDLPLATGRSEVPDDHASHSSIFYSPETGHVLIRIVQGGLAVELISLSHTVSPIRFVFPAVVVPNPALAAFGGHVFLIAVTSVSSLFRISLPLSRDGEFWHEPMPKNWCKEWQIRKLGGIEPKLVHVHDPHDIAIATGTGGYLRLQSSLEFSSEYNIQWSETEWKLSNWYSALLPVISTSHEHPGEIVSMASAHTPTDMSDLFTVSRDRVLRRWTVAKGCRAEISLNVGGDDGVAPLLDKRPQKLLQVLTTSEKRTGESGKDREHSFVLVFIPTPSSSTSGGIFHLYNTDRYQWNLIAAFNTSADSTRCKLQDFVLGGDKLCVLWEKQGQSVLEMAQFGALNPSQIVQFDPHAIVWSKAEPEKYNELTQEAIDELLLGPGSLTDKFLQTIMRPGLFSVITLRTALQDYKEHHLSLPGPYPPPLVSAYATLSENIAAVVGCTVTLTRDPHTGVALHKHYWNALRRDWEGFVARCKEIERSARWPVCLGLITNSQVLVVERERIGQCVEEDTPLRLHRLLSSSSEFDPVHFTLSTCWILRSKISVPLLRKIETETLNIFVQEFAFPLADIVFEASNRVFSHDDLEVELENWVTGRLENIEGFDSTLRLVLDVISGLDKAVKQEEDEVELIIPPVVLEWTRALATSYVTETVEARYDLCIAVAVLLFFMGEDLKRCDPALLGEVFSMIRGVAMCRYLCRQPAGDLEGTRPAVQEAATTDDVVSRLSSMHMSRGGKNPVPTYSLIHHFLSEKDHPPLLPAAAHHFLDRLGLFASESPAHATRSEVFVCERLRSLGYRESSRYLLSWLPRTPGVCYVLGRLWIDVGREDEAVLLLQGVAGSFGQDSVLSHDDNEALSSVLPSSAIFLTECDYYLHVAELFKVAGLTSHEVSFTKLALSVWPEGGDLNEVSVMSWAAVIKGYTDLSLYEDAYCALISSPHRDQRHQYVSHLVYKMCEDDALDRLLSMNFRGLVQEVELSLSFKARNADPRSRPNWSQILYTWYTFRGDYRNAALTMYIRSRKLSELQGEASASVDLAQQQAEALSIAINALGLIDGRNASITMPVQTSTAPPRKRRKVESYIPEDKFTFSHRSVEVVKLLAIEQEYTHLIANIELLRRDPSLVRYGELSTPWVTVSKLTQVGLYDLAMHTAKALSVDMSELFQRLALQCLRLSTTSDAILMEVATSDWLLTDKVSSWPGTHADRGWRYLRQCLERYDSVETDYSYSKAVLETILSHNASSPPPPWLLKTIEEHHPDHLIRACLRYGNLEGALENTLKMVRTVSISNIMAYVSLFTHEHPQCFVQVNIIMGIVVDGSIVVHVAAVYRD</sequence>
<evidence type="ECO:0000256" key="1">
    <source>
        <dbReference type="ARBA" id="ARBA00004123"/>
    </source>
</evidence>
<dbReference type="OrthoDB" id="67716at2759"/>
<dbReference type="InterPro" id="IPR056548">
    <property type="entry name" value="HEAT_Nup120"/>
</dbReference>
<evidence type="ECO:0000256" key="2">
    <source>
        <dbReference type="ARBA" id="ARBA00022448"/>
    </source>
</evidence>
<feature type="domain" description="Nucleoporin nup120-like HEAT repeat" evidence="5">
    <location>
        <begin position="814"/>
        <end position="982"/>
    </location>
</feature>
<dbReference type="Pfam" id="PF23300">
    <property type="entry name" value="HEAT_Nup120"/>
    <property type="match status" value="1"/>
</dbReference>
<evidence type="ECO:0000256" key="3">
    <source>
        <dbReference type="ARBA" id="ARBA00023242"/>
    </source>
</evidence>
<keyword evidence="2" id="KW-0813">Transport</keyword>
<dbReference type="PANTHER" id="PTHR21286">
    <property type="entry name" value="NUCLEAR PORE COMPLEX PROTEIN NUP160"/>
    <property type="match status" value="1"/>
</dbReference>
<protein>
    <submittedName>
        <fullName evidence="7">Uncharacterized protein</fullName>
    </submittedName>
</protein>
<gene>
    <name evidence="7" type="ORF">EW145_g80</name>
</gene>
<feature type="domain" description="Nucleoporin Nup120/160 beta-propeller" evidence="4">
    <location>
        <begin position="67"/>
        <end position="532"/>
    </location>
</feature>
<dbReference type="GO" id="GO:0005643">
    <property type="term" value="C:nuclear pore"/>
    <property type="evidence" value="ECO:0007669"/>
    <property type="project" value="TreeGrafter"/>
</dbReference>
<evidence type="ECO:0000259" key="6">
    <source>
        <dbReference type="Pfam" id="PF23347"/>
    </source>
</evidence>
<dbReference type="Pfam" id="PF11715">
    <property type="entry name" value="Beta-prop_Nup120_160"/>
    <property type="match status" value="1"/>
</dbReference>
<comment type="caution">
    <text evidence="7">The sequence shown here is derived from an EMBL/GenBank/DDBJ whole genome shotgun (WGS) entry which is preliminary data.</text>
</comment>
<accession>A0A4S4LKE0</accession>
<dbReference type="EMBL" id="SGPK01000001">
    <property type="protein sequence ID" value="THH12327.1"/>
    <property type="molecule type" value="Genomic_DNA"/>
</dbReference>
<evidence type="ECO:0000259" key="5">
    <source>
        <dbReference type="Pfam" id="PF23300"/>
    </source>
</evidence>
<dbReference type="PANTHER" id="PTHR21286:SF0">
    <property type="entry name" value="NUCLEAR PORE COMPLEX PROTEIN NUP160"/>
    <property type="match status" value="1"/>
</dbReference>
<keyword evidence="3" id="KW-0539">Nucleus</keyword>
<evidence type="ECO:0000313" key="7">
    <source>
        <dbReference type="EMBL" id="THH12327.1"/>
    </source>
</evidence>
<dbReference type="InterPro" id="IPR021717">
    <property type="entry name" value="Nucleoporin_Nup160"/>
</dbReference>
<dbReference type="InterPro" id="IPR056536">
    <property type="entry name" value="TPR_NUP160_C"/>
</dbReference>
<proteinExistence type="predicted"/>
<comment type="subcellular location">
    <subcellularLocation>
        <location evidence="1">Nucleus</location>
    </subcellularLocation>
</comment>
<name>A0A4S4LKE0_9AGAM</name>
<organism evidence="7 8">
    <name type="scientific">Phellinidium pouzarii</name>
    <dbReference type="NCBI Taxonomy" id="167371"/>
    <lineage>
        <taxon>Eukaryota</taxon>
        <taxon>Fungi</taxon>
        <taxon>Dikarya</taxon>
        <taxon>Basidiomycota</taxon>
        <taxon>Agaricomycotina</taxon>
        <taxon>Agaricomycetes</taxon>
        <taxon>Hymenochaetales</taxon>
        <taxon>Hymenochaetaceae</taxon>
        <taxon>Phellinidium</taxon>
    </lineage>
</organism>
<dbReference type="GO" id="GO:0017056">
    <property type="term" value="F:structural constituent of nuclear pore"/>
    <property type="evidence" value="ECO:0007669"/>
    <property type="project" value="TreeGrafter"/>
</dbReference>
<evidence type="ECO:0000313" key="8">
    <source>
        <dbReference type="Proteomes" id="UP000308199"/>
    </source>
</evidence>
<feature type="domain" description="NUP160 C-terminal TPR" evidence="6">
    <location>
        <begin position="1126"/>
        <end position="1307"/>
    </location>
</feature>
<dbReference type="Pfam" id="PF23347">
    <property type="entry name" value="TPR_Nup160_C"/>
    <property type="match status" value="1"/>
</dbReference>
<dbReference type="InterPro" id="IPR059141">
    <property type="entry name" value="Beta-prop_Nup120_160"/>
</dbReference>